<dbReference type="RefSeq" id="XP_040726517.1">
    <property type="nucleotide sequence ID" value="XM_040867635.1"/>
</dbReference>
<gene>
    <name evidence="7" type="ORF">BCR37DRAFT_345730</name>
</gene>
<dbReference type="InterPro" id="IPR000014">
    <property type="entry name" value="PAS"/>
</dbReference>
<keyword evidence="3" id="KW-0157">Chromophore</keyword>
<dbReference type="SMART" id="SM00091">
    <property type="entry name" value="PAS"/>
    <property type="match status" value="2"/>
</dbReference>
<dbReference type="CDD" id="cd00130">
    <property type="entry name" value="PAS"/>
    <property type="match status" value="2"/>
</dbReference>
<dbReference type="SUPFAM" id="SSF57716">
    <property type="entry name" value="Glucocorticoid receptor-like (DNA-binding domain)"/>
    <property type="match status" value="1"/>
</dbReference>
<dbReference type="SMART" id="SM00401">
    <property type="entry name" value="ZnF_GATA"/>
    <property type="match status" value="1"/>
</dbReference>
<keyword evidence="8" id="KW-1185">Reference proteome</keyword>
<feature type="domain" description="PAS" evidence="5">
    <location>
        <begin position="206"/>
        <end position="243"/>
    </location>
</feature>
<keyword evidence="4" id="KW-0862">Zinc</keyword>
<protein>
    <submittedName>
        <fullName evidence="7">Uncharacterized protein</fullName>
    </submittedName>
</protein>
<feature type="domain" description="GATA-type" evidence="6">
    <location>
        <begin position="500"/>
        <end position="535"/>
    </location>
</feature>
<dbReference type="STRING" id="56484.A0A1Y2FKP7"/>
<evidence type="ECO:0000256" key="1">
    <source>
        <dbReference type="ARBA" id="ARBA00022630"/>
    </source>
</evidence>
<dbReference type="PROSITE" id="PS50114">
    <property type="entry name" value="GATA_ZN_FINGER_2"/>
    <property type="match status" value="1"/>
</dbReference>
<evidence type="ECO:0000313" key="8">
    <source>
        <dbReference type="Proteomes" id="UP000193685"/>
    </source>
</evidence>
<keyword evidence="4" id="KW-0863">Zinc-finger</keyword>
<dbReference type="PROSITE" id="PS00344">
    <property type="entry name" value="GATA_ZN_FINGER_1"/>
    <property type="match status" value="1"/>
</dbReference>
<dbReference type="Gene3D" id="3.30.50.10">
    <property type="entry name" value="Erythroid Transcription Factor GATA-1, subunit A"/>
    <property type="match status" value="1"/>
</dbReference>
<dbReference type="InterPro" id="IPR013655">
    <property type="entry name" value="PAS_fold_3"/>
</dbReference>
<dbReference type="PANTHER" id="PTHR47429">
    <property type="entry name" value="PROTEIN TWIN LOV 1"/>
    <property type="match status" value="1"/>
</dbReference>
<dbReference type="OrthoDB" id="447251at2759"/>
<dbReference type="GO" id="GO:0005634">
    <property type="term" value="C:nucleus"/>
    <property type="evidence" value="ECO:0007669"/>
    <property type="project" value="TreeGrafter"/>
</dbReference>
<keyword evidence="4" id="KW-0479">Metal-binding</keyword>
<dbReference type="GO" id="GO:0043565">
    <property type="term" value="F:sequence-specific DNA binding"/>
    <property type="evidence" value="ECO:0007669"/>
    <property type="project" value="InterPro"/>
</dbReference>
<dbReference type="GO" id="GO:0008270">
    <property type="term" value="F:zinc ion binding"/>
    <property type="evidence" value="ECO:0007669"/>
    <property type="project" value="UniProtKB-KW"/>
</dbReference>
<dbReference type="NCBIfam" id="TIGR00229">
    <property type="entry name" value="sensory_box"/>
    <property type="match status" value="1"/>
</dbReference>
<dbReference type="CDD" id="cd00202">
    <property type="entry name" value="ZnF_GATA"/>
    <property type="match status" value="1"/>
</dbReference>
<dbReference type="OMA" id="EPVNLIY"/>
<dbReference type="PANTHER" id="PTHR47429:SF7">
    <property type="entry name" value="GATA-FACTOR"/>
    <property type="match status" value="1"/>
</dbReference>
<dbReference type="InterPro" id="IPR013088">
    <property type="entry name" value="Znf_NHR/GATA"/>
</dbReference>
<keyword evidence="2" id="KW-0288">FMN</keyword>
<evidence type="ECO:0000256" key="4">
    <source>
        <dbReference type="PROSITE-ProRule" id="PRU00094"/>
    </source>
</evidence>
<evidence type="ECO:0000256" key="2">
    <source>
        <dbReference type="ARBA" id="ARBA00022643"/>
    </source>
</evidence>
<dbReference type="Pfam" id="PF00320">
    <property type="entry name" value="GATA"/>
    <property type="match status" value="1"/>
</dbReference>
<dbReference type="InterPro" id="IPR000679">
    <property type="entry name" value="Znf_GATA"/>
</dbReference>
<keyword evidence="1" id="KW-0285">Flavoprotein</keyword>
<sequence>MGRKSRSRIKLAPVDMSCSFSVSDYRQFDMPLVYCSPTFEQVSGYSMNEIIGLNHRFMQAPVGLVEAGSVRDHTDNLAVLQMLSKLSLGQEVQVSLMNYKKGGRRWVNLLTMMAVPWDGDDIAYIVGFQVDIMESPESVLQKMPDSTYYIDYRISRIPRSPPAVALQAPTTFSYGAGSLPQMEGLVRARFSKDDAEGFADAWQDLMVEQSPNAIVVCSLKGVVSYCSDRIEALLGYTTSEFVNLGLQSICHVSDIVPFMRELREAEVGKPISLLARLRHRSSAYVWVEFDGAVLLEPNRGMKTIILSGRKVGLPALTKLQGQQDVDFGASGLWCRVDPQGMILWASAAVSTFLGISRDLIIGKNFVILISFEDVPLLKESLRAAFSGHQATVQHIYQPHQSKGHSRVSLTSRLFPSQPDPHVHPSIMICSHVDSPDPILRVPVDATADTMQECFYLEELMPERNTSWQYELHRVLLINRRLKRAVDNALHPEVRPTTSPRPSETICTNCFKRQTTQWRKGPDGPRSLCNSCGLRYAKQLNQRAQLMAEVPL</sequence>
<dbReference type="Pfam" id="PF13426">
    <property type="entry name" value="PAS_9"/>
    <property type="match status" value="2"/>
</dbReference>
<dbReference type="Proteomes" id="UP000193685">
    <property type="component" value="Unassembled WGS sequence"/>
</dbReference>
<dbReference type="InterPro" id="IPR035965">
    <property type="entry name" value="PAS-like_dom_sf"/>
</dbReference>
<dbReference type="PROSITE" id="PS50112">
    <property type="entry name" value="PAS"/>
    <property type="match status" value="2"/>
</dbReference>
<dbReference type="SUPFAM" id="SSF55785">
    <property type="entry name" value="PYP-like sensor domain (PAS domain)"/>
    <property type="match status" value="3"/>
</dbReference>
<proteinExistence type="predicted"/>
<evidence type="ECO:0000259" key="6">
    <source>
        <dbReference type="PROSITE" id="PS50114"/>
    </source>
</evidence>
<dbReference type="Gene3D" id="3.30.450.20">
    <property type="entry name" value="PAS domain"/>
    <property type="match status" value="3"/>
</dbReference>
<dbReference type="AlphaFoldDB" id="A0A1Y2FKP7"/>
<evidence type="ECO:0000313" key="7">
    <source>
        <dbReference type="EMBL" id="ORY84499.1"/>
    </source>
</evidence>
<evidence type="ECO:0000259" key="5">
    <source>
        <dbReference type="PROSITE" id="PS50112"/>
    </source>
</evidence>
<reference evidence="7 8" key="1">
    <citation type="submission" date="2016-07" db="EMBL/GenBank/DDBJ databases">
        <title>Pervasive Adenine N6-methylation of Active Genes in Fungi.</title>
        <authorList>
            <consortium name="DOE Joint Genome Institute"/>
            <person name="Mondo S.J."/>
            <person name="Dannebaum R.O."/>
            <person name="Kuo R.C."/>
            <person name="Labutti K."/>
            <person name="Haridas S."/>
            <person name="Kuo A."/>
            <person name="Salamov A."/>
            <person name="Ahrendt S.R."/>
            <person name="Lipzen A."/>
            <person name="Sullivan W."/>
            <person name="Andreopoulos W.B."/>
            <person name="Clum A."/>
            <person name="Lindquist E."/>
            <person name="Daum C."/>
            <person name="Ramamoorthy G.K."/>
            <person name="Gryganskyi A."/>
            <person name="Culley D."/>
            <person name="Magnuson J.K."/>
            <person name="James T.Y."/>
            <person name="O'Malley M.A."/>
            <person name="Stajich J.E."/>
            <person name="Spatafora J.W."/>
            <person name="Visel A."/>
            <person name="Grigoriev I.V."/>
        </authorList>
    </citation>
    <scope>NUCLEOTIDE SEQUENCE [LARGE SCALE GENOMIC DNA]</scope>
    <source>
        <strain evidence="7 8">12-1054</strain>
    </source>
</reference>
<name>A0A1Y2FKP7_PROLT</name>
<dbReference type="GeneID" id="63784234"/>
<comment type="caution">
    <text evidence="7">The sequence shown here is derived from an EMBL/GenBank/DDBJ whole genome shotgun (WGS) entry which is preliminary data.</text>
</comment>
<organism evidence="7 8">
    <name type="scientific">Protomyces lactucae-debilis</name>
    <dbReference type="NCBI Taxonomy" id="2754530"/>
    <lineage>
        <taxon>Eukaryota</taxon>
        <taxon>Fungi</taxon>
        <taxon>Dikarya</taxon>
        <taxon>Ascomycota</taxon>
        <taxon>Taphrinomycotina</taxon>
        <taxon>Taphrinomycetes</taxon>
        <taxon>Taphrinales</taxon>
        <taxon>Protomycetaceae</taxon>
        <taxon>Protomyces</taxon>
    </lineage>
</organism>
<feature type="domain" description="PAS" evidence="5">
    <location>
        <begin position="336"/>
        <end position="388"/>
    </location>
</feature>
<evidence type="ECO:0000256" key="3">
    <source>
        <dbReference type="ARBA" id="ARBA00022991"/>
    </source>
</evidence>
<dbReference type="EMBL" id="MCFI01000006">
    <property type="protein sequence ID" value="ORY84499.1"/>
    <property type="molecule type" value="Genomic_DNA"/>
</dbReference>
<accession>A0A1Y2FKP7</accession>
<dbReference type="GO" id="GO:0006355">
    <property type="term" value="P:regulation of DNA-templated transcription"/>
    <property type="evidence" value="ECO:0007669"/>
    <property type="project" value="InterPro"/>
</dbReference>
<dbReference type="Pfam" id="PF08447">
    <property type="entry name" value="PAS_3"/>
    <property type="match status" value="1"/>
</dbReference>